<dbReference type="InterPro" id="IPR028087">
    <property type="entry name" value="Tad_N"/>
</dbReference>
<keyword evidence="2" id="KW-1133">Transmembrane helix</keyword>
<dbReference type="AlphaFoldDB" id="A0A895YI48"/>
<dbReference type="Proteomes" id="UP000662857">
    <property type="component" value="Chromosome"/>
</dbReference>
<dbReference type="Pfam" id="PF13400">
    <property type="entry name" value="Tad"/>
    <property type="match status" value="1"/>
</dbReference>
<dbReference type="EMBL" id="CP070499">
    <property type="protein sequence ID" value="QSB17517.1"/>
    <property type="molecule type" value="Genomic_DNA"/>
</dbReference>
<name>A0A895YI48_9ACTN</name>
<accession>A0A895YI48</accession>
<dbReference type="InterPro" id="IPR021202">
    <property type="entry name" value="Rv3654c-like"/>
</dbReference>
<evidence type="ECO:0000313" key="5">
    <source>
        <dbReference type="Proteomes" id="UP000662857"/>
    </source>
</evidence>
<protein>
    <submittedName>
        <fullName evidence="4">Flp pilus-assembly TadE/G-like family protein</fullName>
    </submittedName>
</protein>
<dbReference type="KEGG" id="nhy:JQS43_22885"/>
<evidence type="ECO:0000313" key="4">
    <source>
        <dbReference type="EMBL" id="QSB17517.1"/>
    </source>
</evidence>
<evidence type="ECO:0000256" key="2">
    <source>
        <dbReference type="SAM" id="Phobius"/>
    </source>
</evidence>
<feature type="region of interest" description="Disordered" evidence="1">
    <location>
        <begin position="1"/>
        <end position="78"/>
    </location>
</feature>
<feature type="compositionally biased region" description="Basic residues" evidence="1">
    <location>
        <begin position="1"/>
        <end position="15"/>
    </location>
</feature>
<sequence>MRGRRPGGRARRSPRRTGLGRGRAARPAWSRDRGDRDRRHRGGDGTRTGAVARCPAARPLGGGPIRRRGRARLPGSRAVSGDRGSASLWLLAVGLMLLAAGLAGAAIGDAQLARHRAQSAADLGVLAGAARAHYGAELACARAEELIFANGGVLRECRLVGLELTVTVEVVATVAGRPATAVARAGPLQSAPGPYPDAAGAG</sequence>
<keyword evidence="2" id="KW-0812">Transmembrane</keyword>
<proteinExistence type="predicted"/>
<organism evidence="4 5">
    <name type="scientific">Natronosporangium hydrolyticum</name>
    <dbReference type="NCBI Taxonomy" id="2811111"/>
    <lineage>
        <taxon>Bacteria</taxon>
        <taxon>Bacillati</taxon>
        <taxon>Actinomycetota</taxon>
        <taxon>Actinomycetes</taxon>
        <taxon>Micromonosporales</taxon>
        <taxon>Micromonosporaceae</taxon>
        <taxon>Natronosporangium</taxon>
    </lineage>
</organism>
<feature type="domain" description="Putative Flp pilus-assembly TadG-like N-terminal" evidence="3">
    <location>
        <begin position="84"/>
        <end position="131"/>
    </location>
</feature>
<feature type="transmembrane region" description="Helical" evidence="2">
    <location>
        <begin position="86"/>
        <end position="107"/>
    </location>
</feature>
<gene>
    <name evidence="4" type="ORF">JQS43_22885</name>
</gene>
<keyword evidence="5" id="KW-1185">Reference proteome</keyword>
<keyword evidence="2" id="KW-0472">Membrane</keyword>
<evidence type="ECO:0000256" key="1">
    <source>
        <dbReference type="SAM" id="MobiDB-lite"/>
    </source>
</evidence>
<evidence type="ECO:0000259" key="3">
    <source>
        <dbReference type="Pfam" id="PF13400"/>
    </source>
</evidence>
<reference evidence="4" key="1">
    <citation type="submission" date="2021-02" db="EMBL/GenBank/DDBJ databases">
        <title>Natrosporangium hydrolyticum gen. nov., sp. nov, a haloalkaliphilic actinobacterium from a soda solonchak soil.</title>
        <authorList>
            <person name="Sorokin D.Y."/>
            <person name="Khijniak T.V."/>
            <person name="Zakharycheva A.P."/>
            <person name="Boueva O.V."/>
            <person name="Ariskina E.V."/>
            <person name="Hahnke R.L."/>
            <person name="Bunk B."/>
            <person name="Sproer C."/>
            <person name="Schumann P."/>
            <person name="Evtushenko L.I."/>
            <person name="Kublanov I.V."/>
        </authorList>
    </citation>
    <scope>NUCLEOTIDE SEQUENCE</scope>
    <source>
        <strain evidence="4">DSM 106523</strain>
    </source>
</reference>
<dbReference type="NCBIfam" id="TIGR03816">
    <property type="entry name" value="tadE_like_DECH"/>
    <property type="match status" value="1"/>
</dbReference>